<evidence type="ECO:0000259" key="4">
    <source>
        <dbReference type="PROSITE" id="PS50893"/>
    </source>
</evidence>
<dbReference type="Gene3D" id="3.40.50.300">
    <property type="entry name" value="P-loop containing nucleotide triphosphate hydrolases"/>
    <property type="match status" value="1"/>
</dbReference>
<dbReference type="RefSeq" id="WP_048084469.1">
    <property type="nucleotide sequence ID" value="NZ_CP006933.1"/>
</dbReference>
<sequence length="258" mass="28645">MNGIIEIKNAEFSYNGREKIFQDINLSVGKGEVLCILGPNGTGKTTLIKCLNCLLRLNSGNIFLSGEDIYSFNKTDLARQIGYIPQGHSPVFPFTVLDVVLMGRAPHLDSMSSPSKKDYLIAQECLEKLNMAHMSDKPYTELSGGEKQLIFFARVLAQKPDILLLDEPTSHLDFGNQMRTLNLINKMAESGFTVVMSSHFPDHAFISADKVAIMKDCSLIDYGTPDEVITETNLENAYNIGVKIMDLDQGRKICIPSF</sequence>
<reference evidence="5 6" key="1">
    <citation type="submission" date="2013-12" db="EMBL/GenBank/DDBJ databases">
        <title>The complete genome sequence of Methanobacterium sp. BRM9.</title>
        <authorList>
            <consortium name="Pastoral Greenhouse Gas Research Consortium"/>
            <person name="Kelly W.J."/>
            <person name="Leahy S.C."/>
            <person name="Perry R."/>
            <person name="Li D."/>
            <person name="Altermann E."/>
            <person name="Lambie S.C."/>
            <person name="Attwood G.T."/>
        </authorList>
    </citation>
    <scope>NUCLEOTIDE SEQUENCE [LARGE SCALE GENOMIC DNA]</scope>
    <source>
        <strain evidence="5 6">BRM9</strain>
    </source>
</reference>
<feature type="domain" description="ABC transporter" evidence="4">
    <location>
        <begin position="5"/>
        <end position="241"/>
    </location>
</feature>
<dbReference type="PANTHER" id="PTHR42734:SF19">
    <property type="entry name" value="IRON COMPOUNDS ABC TRANSPORTER, ATP-BINDING PROTEIN"/>
    <property type="match status" value="1"/>
</dbReference>
<dbReference type="InterPro" id="IPR003439">
    <property type="entry name" value="ABC_transporter-like_ATP-bd"/>
</dbReference>
<dbReference type="Pfam" id="PF00005">
    <property type="entry name" value="ABC_tran"/>
    <property type="match status" value="1"/>
</dbReference>
<dbReference type="InterPro" id="IPR050153">
    <property type="entry name" value="Metal_Ion_Import_ABC"/>
</dbReference>
<dbReference type="PROSITE" id="PS00211">
    <property type="entry name" value="ABC_TRANSPORTER_1"/>
    <property type="match status" value="1"/>
</dbReference>
<dbReference type="Proteomes" id="UP000029661">
    <property type="component" value="Chromosome"/>
</dbReference>
<keyword evidence="3 5" id="KW-0067">ATP-binding</keyword>
<dbReference type="GO" id="GO:0005524">
    <property type="term" value="F:ATP binding"/>
    <property type="evidence" value="ECO:0007669"/>
    <property type="project" value="UniProtKB-KW"/>
</dbReference>
<accession>A0A089ZDX7</accession>
<evidence type="ECO:0000313" key="6">
    <source>
        <dbReference type="Proteomes" id="UP000029661"/>
    </source>
</evidence>
<dbReference type="GeneID" id="24791349"/>
<keyword evidence="1" id="KW-0813">Transport</keyword>
<gene>
    <name evidence="5" type="ORF">BRM9_0206</name>
</gene>
<evidence type="ECO:0000256" key="2">
    <source>
        <dbReference type="ARBA" id="ARBA00022741"/>
    </source>
</evidence>
<dbReference type="AlphaFoldDB" id="A0A089ZDX7"/>
<dbReference type="InterPro" id="IPR027417">
    <property type="entry name" value="P-loop_NTPase"/>
</dbReference>
<proteinExistence type="predicted"/>
<dbReference type="InterPro" id="IPR003593">
    <property type="entry name" value="AAA+_ATPase"/>
</dbReference>
<evidence type="ECO:0000313" key="5">
    <source>
        <dbReference type="EMBL" id="AIS31035.1"/>
    </source>
</evidence>
<dbReference type="InterPro" id="IPR017871">
    <property type="entry name" value="ABC_transporter-like_CS"/>
</dbReference>
<dbReference type="FunFam" id="3.40.50.300:FF:000134">
    <property type="entry name" value="Iron-enterobactin ABC transporter ATP-binding protein"/>
    <property type="match status" value="1"/>
</dbReference>
<evidence type="ECO:0000256" key="3">
    <source>
        <dbReference type="ARBA" id="ARBA00022840"/>
    </source>
</evidence>
<dbReference type="PROSITE" id="PS50893">
    <property type="entry name" value="ABC_TRANSPORTER_2"/>
    <property type="match status" value="1"/>
</dbReference>
<dbReference type="EMBL" id="CP006933">
    <property type="protein sequence ID" value="AIS31035.1"/>
    <property type="molecule type" value="Genomic_DNA"/>
</dbReference>
<organism evidence="5 6">
    <name type="scientific">Methanobacterium formicicum</name>
    <dbReference type="NCBI Taxonomy" id="2162"/>
    <lineage>
        <taxon>Archaea</taxon>
        <taxon>Methanobacteriati</taxon>
        <taxon>Methanobacteriota</taxon>
        <taxon>Methanomada group</taxon>
        <taxon>Methanobacteria</taxon>
        <taxon>Methanobacteriales</taxon>
        <taxon>Methanobacteriaceae</taxon>
        <taxon>Methanobacterium</taxon>
    </lineage>
</organism>
<dbReference type="GO" id="GO:0016887">
    <property type="term" value="F:ATP hydrolysis activity"/>
    <property type="evidence" value="ECO:0007669"/>
    <property type="project" value="InterPro"/>
</dbReference>
<dbReference type="PANTHER" id="PTHR42734">
    <property type="entry name" value="METAL TRANSPORT SYSTEM ATP-BINDING PROTEIN TM_0124-RELATED"/>
    <property type="match status" value="1"/>
</dbReference>
<name>A0A089ZDX7_METFO</name>
<keyword evidence="2" id="KW-0547">Nucleotide-binding</keyword>
<dbReference type="STRING" id="2162.BRM9_0206"/>
<dbReference type="CDD" id="cd03214">
    <property type="entry name" value="ABC_Iron-Siderophores_B12_Hemin"/>
    <property type="match status" value="1"/>
</dbReference>
<dbReference type="KEGG" id="mfc:BRM9_0206"/>
<dbReference type="SMART" id="SM00382">
    <property type="entry name" value="AAA"/>
    <property type="match status" value="1"/>
</dbReference>
<protein>
    <submittedName>
        <fullName evidence="5">Iron ABC transporter ATP-binding protein</fullName>
    </submittedName>
</protein>
<dbReference type="SUPFAM" id="SSF52540">
    <property type="entry name" value="P-loop containing nucleoside triphosphate hydrolases"/>
    <property type="match status" value="1"/>
</dbReference>
<evidence type="ECO:0000256" key="1">
    <source>
        <dbReference type="ARBA" id="ARBA00022448"/>
    </source>
</evidence>
<dbReference type="OrthoDB" id="24644at2157"/>